<feature type="coiled-coil region" evidence="1">
    <location>
        <begin position="312"/>
        <end position="339"/>
    </location>
</feature>
<reference evidence="3 4" key="1">
    <citation type="submission" date="2014-07" db="EMBL/GenBank/DDBJ databases">
        <title>Expanding our view of genomic diversity in Candidatus Accumulibacter clades.</title>
        <authorList>
            <person name="Skennerton C.T."/>
            <person name="Barr J.J."/>
            <person name="Slater F.R."/>
            <person name="Bond P.L."/>
            <person name="Tyson G.W."/>
        </authorList>
    </citation>
    <scope>NUCLEOTIDE SEQUENCE [LARGE SCALE GENOMIC DNA]</scope>
    <source>
        <strain evidence="4">SK-01</strain>
    </source>
</reference>
<dbReference type="STRING" id="1457154.CAPSK01_004038"/>
<comment type="caution">
    <text evidence="3">The sequence shown here is derived from an EMBL/GenBank/DDBJ whole genome shotgun (WGS) entry which is preliminary data.</text>
</comment>
<evidence type="ECO:0000256" key="1">
    <source>
        <dbReference type="SAM" id="Coils"/>
    </source>
</evidence>
<proteinExistence type="predicted"/>
<feature type="coiled-coil region" evidence="1">
    <location>
        <begin position="515"/>
        <end position="555"/>
    </location>
</feature>
<feature type="coiled-coil region" evidence="1">
    <location>
        <begin position="692"/>
        <end position="730"/>
    </location>
</feature>
<sequence>MLSKSKTHTEDLTTSTESYADSLKKMSEQQLKGQQIRMDEAIDRQREAVEKATAAGWAYADYLDESTGMAVRVERNAQDLALAQENLANETAKLSALEEKRIALGGALAEAQNRQTNLTAKELAQLAAQQVAMSNLSGRAEDLAKQTQAVTDANQDRLQSEIDLAQTSGDLQKVEALTLQLAKEKATAAERQAQFDRVAAVAIQARVAAMEAEYQSYRQLTPVQTQALIDAKADAAAKEAQAKASAALAAQLQFQAEHTLKLHAATRELLALIEKETAEAAKNNAIKQTQIEASLALAKARGDEEETAKLVAEQSAQIVKNAKDEIAHTQEQIKQTDLLINRLYAEAAAKGGMTPEQQKYLQGMMDENAERKRAVASIEAKIPAMQREAQQAEIMAGPIGQLTRLYAEQAKEHQRSADASERYHDAQVQEAEGAVRLADIKGDEAAKEKALADLTDRRIEQAQAQAQSRAIEAADAENALSAKALELAADGELTKADQEQLAAMGAMVAAKRDAADAAQEHAEQMRGEAEAAKAAAAAQKAAAEAADAAKEHAEQLKAMGEITGGILTGWAKRLEALSPAARAAFDGFRDGADLANASLADLAEASRQTGDLLSQTVRVGGSGFVRWANDVAASALSIEQAFFDQKIAVQQAIDALDAYAEHGRFTAQTQQALALATQDTRATFDLLNDTDLSQLQEAIDTARGKMEELRAAAQAALEEAQRALLQEKGDQAGVLELERKQRELELQTQINEAKAAGDAKALGDLQTALELEQEIYDLKLRKIQQQDAQRAAPPPDNDPPRRASGAGNADAFNAPAKIFQLNLRGDGRDLKAFTFDDPDDFLSRAERAQRGAV</sequence>
<dbReference type="EMBL" id="JDSS02000039">
    <property type="protein sequence ID" value="KFB66673.1"/>
    <property type="molecule type" value="Genomic_DNA"/>
</dbReference>
<evidence type="ECO:0000313" key="3">
    <source>
        <dbReference type="EMBL" id="KFB66673.1"/>
    </source>
</evidence>
<feature type="region of interest" description="Disordered" evidence="2">
    <location>
        <begin position="784"/>
        <end position="811"/>
    </location>
</feature>
<feature type="region of interest" description="Disordered" evidence="2">
    <location>
        <begin position="1"/>
        <end position="35"/>
    </location>
</feature>
<name>A0A084XW29_9PROT</name>
<protein>
    <submittedName>
        <fullName evidence="3">Uncharacterized protein</fullName>
    </submittedName>
</protein>
<gene>
    <name evidence="3" type="ORF">CAPSK01_004038</name>
</gene>
<feature type="coiled-coil region" evidence="1">
    <location>
        <begin position="70"/>
        <end position="114"/>
    </location>
</feature>
<accession>A0A084XW29</accession>
<evidence type="ECO:0000256" key="2">
    <source>
        <dbReference type="SAM" id="MobiDB-lite"/>
    </source>
</evidence>
<keyword evidence="1" id="KW-0175">Coiled coil</keyword>
<organism evidence="3 4">
    <name type="scientific">Candidatus Accumulibacter vicinus</name>
    <dbReference type="NCBI Taxonomy" id="2954382"/>
    <lineage>
        <taxon>Bacteria</taxon>
        <taxon>Pseudomonadati</taxon>
        <taxon>Pseudomonadota</taxon>
        <taxon>Betaproteobacteria</taxon>
        <taxon>Candidatus Accumulibacter</taxon>
    </lineage>
</organism>
<dbReference type="AlphaFoldDB" id="A0A084XW29"/>
<dbReference type="Proteomes" id="UP000019812">
    <property type="component" value="Unassembled WGS sequence"/>
</dbReference>
<evidence type="ECO:0000313" key="4">
    <source>
        <dbReference type="Proteomes" id="UP000019812"/>
    </source>
</evidence>